<dbReference type="Proteomes" id="UP000274822">
    <property type="component" value="Unassembled WGS sequence"/>
</dbReference>
<evidence type="ECO:0000256" key="1">
    <source>
        <dbReference type="SAM" id="MobiDB-lite"/>
    </source>
</evidence>
<reference evidence="2 3" key="1">
    <citation type="journal article" date="2018" name="New Phytol.">
        <title>Phylogenomics of Endogonaceae and evolution of mycorrhizas within Mucoromycota.</title>
        <authorList>
            <person name="Chang Y."/>
            <person name="Desiro A."/>
            <person name="Na H."/>
            <person name="Sandor L."/>
            <person name="Lipzen A."/>
            <person name="Clum A."/>
            <person name="Barry K."/>
            <person name="Grigoriev I.V."/>
            <person name="Martin F.M."/>
            <person name="Stajich J.E."/>
            <person name="Smith M.E."/>
            <person name="Bonito G."/>
            <person name="Spatafora J.W."/>
        </authorList>
    </citation>
    <scope>NUCLEOTIDE SEQUENCE [LARGE SCALE GENOMIC DNA]</scope>
    <source>
        <strain evidence="2 3">AD002</strain>
    </source>
</reference>
<feature type="region of interest" description="Disordered" evidence="1">
    <location>
        <begin position="108"/>
        <end position="140"/>
    </location>
</feature>
<feature type="compositionally biased region" description="Pro residues" evidence="1">
    <location>
        <begin position="129"/>
        <end position="138"/>
    </location>
</feature>
<dbReference type="AlphaFoldDB" id="A0A433QIL2"/>
<protein>
    <submittedName>
        <fullName evidence="2">Uncharacterized protein</fullName>
    </submittedName>
</protein>
<comment type="caution">
    <text evidence="2">The sequence shown here is derived from an EMBL/GenBank/DDBJ whole genome shotgun (WGS) entry which is preliminary data.</text>
</comment>
<sequence length="190" mass="21052">MLINKRCCPIYIKGQLLAGSPGLLGKAHAGRRRMFRVFYIPFHEFSLWARSTVSSLYHTPTDLQSLPLLAVTFCHTFPIPFAMDPFPIPHPQSSGEIQHHFYPPPNALLYPPQQQGQHQPDNYHKPGPYSTPSPPPPSYQHNILQPGLIGLDVPSGYGAAGAGGAGDGFGMQGFEEERKFVEGGKYRDVW</sequence>
<gene>
    <name evidence="2" type="ORF">BC938DRAFT_480467</name>
</gene>
<dbReference type="EMBL" id="RBNJ01004959">
    <property type="protein sequence ID" value="RUS29599.1"/>
    <property type="molecule type" value="Genomic_DNA"/>
</dbReference>
<accession>A0A433QIL2</accession>
<proteinExistence type="predicted"/>
<evidence type="ECO:0000313" key="3">
    <source>
        <dbReference type="Proteomes" id="UP000274822"/>
    </source>
</evidence>
<keyword evidence="3" id="KW-1185">Reference proteome</keyword>
<evidence type="ECO:0000313" key="2">
    <source>
        <dbReference type="EMBL" id="RUS29599.1"/>
    </source>
</evidence>
<organism evidence="2 3">
    <name type="scientific">Jimgerdemannia flammicorona</name>
    <dbReference type="NCBI Taxonomy" id="994334"/>
    <lineage>
        <taxon>Eukaryota</taxon>
        <taxon>Fungi</taxon>
        <taxon>Fungi incertae sedis</taxon>
        <taxon>Mucoromycota</taxon>
        <taxon>Mucoromycotina</taxon>
        <taxon>Endogonomycetes</taxon>
        <taxon>Endogonales</taxon>
        <taxon>Endogonaceae</taxon>
        <taxon>Jimgerdemannia</taxon>
    </lineage>
</organism>
<name>A0A433QIL2_9FUNG</name>